<sequence>MPTRGMIGRLHSRVVKRSYPNLHLTVDASLLQSHDAHSPILVSEPLWSLILAPSGSLGRPRTLFLGVSTPSHSTQCGDLEDDGDARSARSHVHLRCSLWSAIRRRPSYNHDIKGVTDCQFGEMVMLSQFKFTTDYDADRCFLTPGPDECQEELTLERNARCPADIIVANAEDHLLMPSYVTHPSAQRRQILPDLQNDGSEVVRVATKSGQIAPAFTISRSNSAYTVSQRIPFAQTLVPLCKRSILTISTCVSLTATTPTVMTFLNASTPLMCSRTELNAIPPTSAATTPHAEPPPPSLLPPLPRSTSSLTRHDALTDPSLQRRALRDHDALRAPAVHAPPAPHRADADLLRAHLQEASALATANYPETLSTIAVVNSPAFFPTVWGWIKVRPFVRLSVRPSVAAAERERVRGRVLKREAHRRQPWFDEGTRRKVHVLGRDPGPTLRTLIDPKDLPKPYGGELDWKFEDEPALDDAAKAVIGEMPKGPVVFENGEVRRPTPPEPADTGSASQ</sequence>
<proteinExistence type="predicted"/>
<gene>
    <name evidence="1" type="ORF">NUW54_g2211</name>
</gene>
<evidence type="ECO:0000313" key="2">
    <source>
        <dbReference type="Proteomes" id="UP001144978"/>
    </source>
</evidence>
<accession>A0ACC1Q5J9</accession>
<name>A0ACC1Q5J9_9APHY</name>
<reference evidence="1" key="1">
    <citation type="submission" date="2022-08" db="EMBL/GenBank/DDBJ databases">
        <title>Genome Sequence of Pycnoporus sanguineus.</title>
        <authorList>
            <person name="Buettner E."/>
        </authorList>
    </citation>
    <scope>NUCLEOTIDE SEQUENCE</scope>
    <source>
        <strain evidence="1">CG-C14</strain>
    </source>
</reference>
<evidence type="ECO:0000313" key="1">
    <source>
        <dbReference type="EMBL" id="KAJ3011324.1"/>
    </source>
</evidence>
<comment type="caution">
    <text evidence="1">The sequence shown here is derived from an EMBL/GenBank/DDBJ whole genome shotgun (WGS) entry which is preliminary data.</text>
</comment>
<dbReference type="EMBL" id="JANSHE010000403">
    <property type="protein sequence ID" value="KAJ3011324.1"/>
    <property type="molecule type" value="Genomic_DNA"/>
</dbReference>
<protein>
    <submittedName>
        <fullName evidence="1">Uncharacterized protein</fullName>
    </submittedName>
</protein>
<keyword evidence="2" id="KW-1185">Reference proteome</keyword>
<organism evidence="1 2">
    <name type="scientific">Trametes sanguinea</name>
    <dbReference type="NCBI Taxonomy" id="158606"/>
    <lineage>
        <taxon>Eukaryota</taxon>
        <taxon>Fungi</taxon>
        <taxon>Dikarya</taxon>
        <taxon>Basidiomycota</taxon>
        <taxon>Agaricomycotina</taxon>
        <taxon>Agaricomycetes</taxon>
        <taxon>Polyporales</taxon>
        <taxon>Polyporaceae</taxon>
        <taxon>Trametes</taxon>
    </lineage>
</organism>
<dbReference type="Proteomes" id="UP001144978">
    <property type="component" value="Unassembled WGS sequence"/>
</dbReference>